<dbReference type="PANTHER" id="PTHR23140">
    <property type="entry name" value="RNA PROCESSING PROTEIN LD23810P"/>
    <property type="match status" value="1"/>
</dbReference>
<dbReference type="GO" id="GO:0003723">
    <property type="term" value="F:RNA binding"/>
    <property type="evidence" value="ECO:0007669"/>
    <property type="project" value="UniProtKB-UniRule"/>
</dbReference>
<dbReference type="PROSITE" id="PS51391">
    <property type="entry name" value="CID"/>
    <property type="match status" value="1"/>
</dbReference>
<accession>A0A7N6FDF2</accession>
<proteinExistence type="predicted"/>
<organism evidence="6 7">
    <name type="scientific">Anabas testudineus</name>
    <name type="common">Climbing perch</name>
    <name type="synonym">Anthias testudineus</name>
    <dbReference type="NCBI Taxonomy" id="64144"/>
    <lineage>
        <taxon>Eukaryota</taxon>
        <taxon>Metazoa</taxon>
        <taxon>Chordata</taxon>
        <taxon>Craniata</taxon>
        <taxon>Vertebrata</taxon>
        <taxon>Euteleostomi</taxon>
        <taxon>Actinopterygii</taxon>
        <taxon>Neopterygii</taxon>
        <taxon>Teleostei</taxon>
        <taxon>Neoteleostei</taxon>
        <taxon>Acanthomorphata</taxon>
        <taxon>Anabantaria</taxon>
        <taxon>Anabantiformes</taxon>
        <taxon>Anabantoidei</taxon>
        <taxon>Anabantidae</taxon>
        <taxon>Anabas</taxon>
    </lineage>
</organism>
<keyword evidence="1 2" id="KW-0694">RNA-binding</keyword>
<dbReference type="InterPro" id="IPR012677">
    <property type="entry name" value="Nucleotide-bd_a/b_plait_sf"/>
</dbReference>
<evidence type="ECO:0000256" key="2">
    <source>
        <dbReference type="PROSITE-ProRule" id="PRU00176"/>
    </source>
</evidence>
<dbReference type="GO" id="GO:2000805">
    <property type="term" value="P:negative regulation of termination of RNA polymerase II transcription, poly(A)-coupled"/>
    <property type="evidence" value="ECO:0007669"/>
    <property type="project" value="TreeGrafter"/>
</dbReference>
<evidence type="ECO:0000259" key="5">
    <source>
        <dbReference type="PROSITE" id="PS51391"/>
    </source>
</evidence>
<dbReference type="InterPro" id="IPR008942">
    <property type="entry name" value="ENTH_VHS"/>
</dbReference>
<feature type="domain" description="RRM" evidence="4">
    <location>
        <begin position="228"/>
        <end position="302"/>
    </location>
</feature>
<evidence type="ECO:0000313" key="6">
    <source>
        <dbReference type="Ensembl" id="ENSATEP00000053089.2"/>
    </source>
</evidence>
<reference evidence="6" key="2">
    <citation type="submission" date="2025-08" db="UniProtKB">
        <authorList>
            <consortium name="Ensembl"/>
        </authorList>
    </citation>
    <scope>IDENTIFICATION</scope>
</reference>
<dbReference type="FunFam" id="1.25.40.90:FF:000004">
    <property type="entry name" value="splicing factor, arginine/serine-rich 15"/>
    <property type="match status" value="1"/>
</dbReference>
<dbReference type="SUPFAM" id="SSF48464">
    <property type="entry name" value="ENTH/VHS domain"/>
    <property type="match status" value="1"/>
</dbReference>
<dbReference type="SMART" id="SM00582">
    <property type="entry name" value="RPR"/>
    <property type="match status" value="1"/>
</dbReference>
<dbReference type="InParanoid" id="A0A7N6FDF2"/>
<sequence>MDAVNAFNMELFSMIDMKPPISRAKMMSVTKSAIKAIKLYKHVVQIVEKFIKKCKPELKVPGLYVVDSIVRQSRHQFGVDKDVFGPRFLKNFTDTFQNLYRCPEDDKSKVIRVLNLWQKNGVFDMDILQPLMDMANEVVVPPPAMEVSFCALLLSHVVLTCFRSPRRRSRSSSRSRRSRHRRSHSRSREQRWRSRSRSQDRSEREKDRERRQKGLPSLKSQTLSVCSTTLWVGQLDKKTQQSDVMSLLEEFGQIESINMIPPRGCAYIVMVHRQDAYTALNKLSRGSYKVNQKPVKIAWALNKGIKSAHKKFWDVERGVTYIPWSKVKVEELESYREGGMLDMETLNPGKLSIVFFFFFSMAKFHLQNAIFFMLYCTFLLCTEWNNAMDLNRHVAVNGTLEGATAEGTVATHIQVMQIKSLSTFFLLSQVVFFQWCIDLSFGGLSSEPLCGGKKRENKILLHISSGAYLNHHLIFSSNLLTVRLN</sequence>
<feature type="compositionally biased region" description="Basic and acidic residues" evidence="3">
    <location>
        <begin position="186"/>
        <end position="212"/>
    </location>
</feature>
<dbReference type="InterPro" id="IPR000504">
    <property type="entry name" value="RRM_dom"/>
</dbReference>
<dbReference type="GeneTree" id="ENSGT00530000063946"/>
<evidence type="ECO:0000256" key="3">
    <source>
        <dbReference type="SAM" id="MobiDB-lite"/>
    </source>
</evidence>
<dbReference type="InterPro" id="IPR051485">
    <property type="entry name" value="SR-CTD_assoc_factor"/>
</dbReference>
<keyword evidence="7" id="KW-1185">Reference proteome</keyword>
<dbReference type="GO" id="GO:0005634">
    <property type="term" value="C:nucleus"/>
    <property type="evidence" value="ECO:0007669"/>
    <property type="project" value="TreeGrafter"/>
</dbReference>
<dbReference type="PROSITE" id="PS50102">
    <property type="entry name" value="RRM"/>
    <property type="match status" value="1"/>
</dbReference>
<dbReference type="Pfam" id="PF04818">
    <property type="entry name" value="CID"/>
    <property type="match status" value="1"/>
</dbReference>
<dbReference type="GO" id="GO:1990269">
    <property type="term" value="F:RNA polymerase II C-terminal domain phosphoserine binding"/>
    <property type="evidence" value="ECO:0007669"/>
    <property type="project" value="TreeGrafter"/>
</dbReference>
<dbReference type="SMART" id="SM00360">
    <property type="entry name" value="RRM"/>
    <property type="match status" value="1"/>
</dbReference>
<protein>
    <recommendedName>
        <fullName evidence="8">SR-related CTD-associated factor 4b</fullName>
    </recommendedName>
</protein>
<dbReference type="InterPro" id="IPR035979">
    <property type="entry name" value="RBD_domain_sf"/>
</dbReference>
<feature type="domain" description="CID" evidence="5">
    <location>
        <begin position="1"/>
        <end position="139"/>
    </location>
</feature>
<evidence type="ECO:0008006" key="8">
    <source>
        <dbReference type="Google" id="ProtNLM"/>
    </source>
</evidence>
<dbReference type="SUPFAM" id="SSF54928">
    <property type="entry name" value="RNA-binding domain, RBD"/>
    <property type="match status" value="1"/>
</dbReference>
<name>A0A7N6FDF2_ANATE</name>
<feature type="compositionally biased region" description="Basic residues" evidence="3">
    <location>
        <begin position="169"/>
        <end position="185"/>
    </location>
</feature>
<evidence type="ECO:0000259" key="4">
    <source>
        <dbReference type="PROSITE" id="PS50102"/>
    </source>
</evidence>
<dbReference type="InterPro" id="IPR006569">
    <property type="entry name" value="CID_dom"/>
</dbReference>
<dbReference type="Ensembl" id="ENSATET00000058142.2">
    <property type="protein sequence ID" value="ENSATEP00000053089.2"/>
    <property type="gene ID" value="ENSATEG00000029690.2"/>
</dbReference>
<feature type="region of interest" description="Disordered" evidence="3">
    <location>
        <begin position="169"/>
        <end position="218"/>
    </location>
</feature>
<evidence type="ECO:0000256" key="1">
    <source>
        <dbReference type="ARBA" id="ARBA00022884"/>
    </source>
</evidence>
<evidence type="ECO:0000313" key="7">
    <source>
        <dbReference type="Proteomes" id="UP000265040"/>
    </source>
</evidence>
<reference evidence="6" key="3">
    <citation type="submission" date="2025-09" db="UniProtKB">
        <authorList>
            <consortium name="Ensembl"/>
        </authorList>
    </citation>
    <scope>IDENTIFICATION</scope>
</reference>
<dbReference type="AlphaFoldDB" id="A0A7N6FDF2"/>
<dbReference type="Proteomes" id="UP000265040">
    <property type="component" value="Chromosome 13"/>
</dbReference>
<dbReference type="Gene3D" id="3.30.70.330">
    <property type="match status" value="1"/>
</dbReference>
<reference evidence="6" key="1">
    <citation type="submission" date="2021-04" db="EMBL/GenBank/DDBJ databases">
        <authorList>
            <consortium name="Wellcome Sanger Institute Data Sharing"/>
        </authorList>
    </citation>
    <scope>NUCLEOTIDE SEQUENCE [LARGE SCALE GENOMIC DNA]</scope>
</reference>
<dbReference type="Pfam" id="PF00076">
    <property type="entry name" value="RRM_1"/>
    <property type="match status" value="1"/>
</dbReference>
<dbReference type="Gene3D" id="1.25.40.90">
    <property type="match status" value="1"/>
</dbReference>
<dbReference type="PANTHER" id="PTHR23140:SF3">
    <property type="entry name" value="SR-RELATED AND CTD-ASSOCIATED FACTOR 4"/>
    <property type="match status" value="1"/>
</dbReference>